<protein>
    <submittedName>
        <fullName evidence="10">Putative UvrABC system protein C</fullName>
    </submittedName>
</protein>
<dbReference type="Gene3D" id="3.40.1440.10">
    <property type="entry name" value="GIY-YIG endonuclease"/>
    <property type="match status" value="1"/>
</dbReference>
<dbReference type="PANTHER" id="PTHR30562">
    <property type="entry name" value="UVRC/OXIDOREDUCTASE"/>
    <property type="match status" value="1"/>
</dbReference>
<dbReference type="InterPro" id="IPR001943">
    <property type="entry name" value="UVR_dom"/>
</dbReference>
<dbReference type="GO" id="GO:0009381">
    <property type="term" value="F:excinuclease ABC activity"/>
    <property type="evidence" value="ECO:0007669"/>
    <property type="project" value="InterPro"/>
</dbReference>
<accession>I0IIR2</accession>
<keyword evidence="4" id="KW-0267">Excision nuclease</keyword>
<evidence type="ECO:0000256" key="1">
    <source>
        <dbReference type="ARBA" id="ARBA00022490"/>
    </source>
</evidence>
<dbReference type="Proteomes" id="UP000007881">
    <property type="component" value="Chromosome"/>
</dbReference>
<evidence type="ECO:0000256" key="6">
    <source>
        <dbReference type="ARBA" id="ARBA00023236"/>
    </source>
</evidence>
<dbReference type="EMBL" id="AP012338">
    <property type="protein sequence ID" value="BAM05150.1"/>
    <property type="molecule type" value="Genomic_DNA"/>
</dbReference>
<dbReference type="InterPro" id="IPR036876">
    <property type="entry name" value="UVR_dom_sf"/>
</dbReference>
<evidence type="ECO:0000256" key="5">
    <source>
        <dbReference type="ARBA" id="ARBA00023204"/>
    </source>
</evidence>
<dbReference type="PROSITE" id="PS50151">
    <property type="entry name" value="UVR"/>
    <property type="match status" value="1"/>
</dbReference>
<keyword evidence="11" id="KW-1185">Reference proteome</keyword>
<evidence type="ECO:0000256" key="3">
    <source>
        <dbReference type="ARBA" id="ARBA00022769"/>
    </source>
</evidence>
<evidence type="ECO:0000256" key="4">
    <source>
        <dbReference type="ARBA" id="ARBA00022881"/>
    </source>
</evidence>
<dbReference type="HOGENOM" id="CLU_014841_3_3_0"/>
<dbReference type="PANTHER" id="PTHR30562:SF1">
    <property type="entry name" value="UVRABC SYSTEM PROTEIN C"/>
    <property type="match status" value="1"/>
</dbReference>
<dbReference type="InterPro" id="IPR050066">
    <property type="entry name" value="UvrABC_protein_C"/>
</dbReference>
<dbReference type="PROSITE" id="PS50164">
    <property type="entry name" value="GIY_YIG"/>
    <property type="match status" value="1"/>
</dbReference>
<keyword evidence="3" id="KW-0228">DNA excision</keyword>
<dbReference type="Pfam" id="PF08459">
    <property type="entry name" value="UvrC_RNaseH_dom"/>
    <property type="match status" value="1"/>
</dbReference>
<dbReference type="PATRIC" id="fig|1142394.8.peg.3098"/>
<keyword evidence="2" id="KW-0227">DNA damage</keyword>
<feature type="domain" description="UvrC family homology region profile" evidence="9">
    <location>
        <begin position="275"/>
        <end position="381"/>
    </location>
</feature>
<dbReference type="eggNOG" id="COG0322">
    <property type="taxonomic scope" value="Bacteria"/>
</dbReference>
<sequence>MEGDRRHLNKLLSKAHCLPTTPGVYLMKDDKGVVIYVGKALSLKSRVSSYFQLAADLGPKKQQMLGVVDDFEVLHCESEWEALLTENRLIKDIHPRFNARLTDDKTFPYLAVTMKDDFPGVFITREPGNERFRGARILGPFTSSYALRESVQILQKVFRFRTCSLDIREEDPKRAHFRPCLLYPIKQCTAPCGAKVSKEAYRRDVDRFVRFLTGKRSAMMRELKQDMETASLALDFEEAAALRDQIKALEKLDHRGDKKDNWQPEAESLMQDPTRAMGSLQRALGLDAATDGALRCMEAFDIAHLMGGETVASKVCFVDGRPLKDMYRRYKITTAANDDFQSMREVLTRRYRDAGKGDELYPDVILIDGGKGQLSAAMGIFRELEVQPPRVISLAKKEELIYATWLDEPVKLGRNNPGLKLCMAIRDEAHRFAQHYHHILRRKKVLGIEGTVAKAKKIKTRAS</sequence>
<dbReference type="GO" id="GO:0006289">
    <property type="term" value="P:nucleotide-excision repair"/>
    <property type="evidence" value="ECO:0007669"/>
    <property type="project" value="InterPro"/>
</dbReference>
<dbReference type="CDD" id="cd10434">
    <property type="entry name" value="GIY-YIG_UvrC_Cho"/>
    <property type="match status" value="1"/>
</dbReference>
<dbReference type="Gene3D" id="3.30.420.340">
    <property type="entry name" value="UvrC, RNAse H endonuclease domain"/>
    <property type="match status" value="1"/>
</dbReference>
<proteinExistence type="predicted"/>
<dbReference type="GO" id="GO:0009380">
    <property type="term" value="C:excinuclease repair complex"/>
    <property type="evidence" value="ECO:0007669"/>
    <property type="project" value="TreeGrafter"/>
</dbReference>
<dbReference type="Gene3D" id="4.10.860.10">
    <property type="entry name" value="UVR domain"/>
    <property type="match status" value="1"/>
</dbReference>
<dbReference type="InterPro" id="IPR035901">
    <property type="entry name" value="GIY-YIG_endonuc_sf"/>
</dbReference>
<dbReference type="Pfam" id="PF02151">
    <property type="entry name" value="UVR"/>
    <property type="match status" value="1"/>
</dbReference>
<dbReference type="RefSeq" id="WP_014438358.1">
    <property type="nucleotide sequence ID" value="NC_017080.1"/>
</dbReference>
<dbReference type="OrthoDB" id="9804933at2"/>
<dbReference type="FunFam" id="3.40.1440.10:FF:000001">
    <property type="entry name" value="UvrABC system protein C"/>
    <property type="match status" value="1"/>
</dbReference>
<dbReference type="KEGG" id="phm:PSMK_29910"/>
<dbReference type="STRING" id="1142394.PSMK_29910"/>
<gene>
    <name evidence="10" type="primary">uvrC</name>
    <name evidence="10" type="ordered locus">PSMK_29910</name>
</gene>
<keyword evidence="1" id="KW-0963">Cytoplasm</keyword>
<evidence type="ECO:0000313" key="11">
    <source>
        <dbReference type="Proteomes" id="UP000007881"/>
    </source>
</evidence>
<evidence type="ECO:0000259" key="9">
    <source>
        <dbReference type="PROSITE" id="PS50165"/>
    </source>
</evidence>
<feature type="domain" description="UVR" evidence="7">
    <location>
        <begin position="217"/>
        <end position="252"/>
    </location>
</feature>
<name>I0IIR2_PHYMF</name>
<dbReference type="InterPro" id="IPR038476">
    <property type="entry name" value="UvrC_RNase_H_dom_sf"/>
</dbReference>
<evidence type="ECO:0000259" key="8">
    <source>
        <dbReference type="PROSITE" id="PS50164"/>
    </source>
</evidence>
<reference evidence="10 11" key="1">
    <citation type="submission" date="2012-02" db="EMBL/GenBank/DDBJ databases">
        <title>Complete genome sequence of Phycisphaera mikurensis NBRC 102666.</title>
        <authorList>
            <person name="Ankai A."/>
            <person name="Hosoyama A."/>
            <person name="Terui Y."/>
            <person name="Sekine M."/>
            <person name="Fukai R."/>
            <person name="Kato Y."/>
            <person name="Nakamura S."/>
            <person name="Yamada-Narita S."/>
            <person name="Kawakoshi A."/>
            <person name="Fukunaga Y."/>
            <person name="Yamazaki S."/>
            <person name="Fujita N."/>
        </authorList>
    </citation>
    <scope>NUCLEOTIDE SEQUENCE [LARGE SCALE GENOMIC DNA]</scope>
    <source>
        <strain evidence="11">NBRC 102666 / KCTC 22515 / FYK2301M01</strain>
    </source>
</reference>
<evidence type="ECO:0000256" key="2">
    <source>
        <dbReference type="ARBA" id="ARBA00022763"/>
    </source>
</evidence>
<dbReference type="PROSITE" id="PS50165">
    <property type="entry name" value="UVRC"/>
    <property type="match status" value="1"/>
</dbReference>
<evidence type="ECO:0000259" key="7">
    <source>
        <dbReference type="PROSITE" id="PS50151"/>
    </source>
</evidence>
<feature type="domain" description="GIY-YIG" evidence="8">
    <location>
        <begin position="20"/>
        <end position="99"/>
    </location>
</feature>
<dbReference type="InterPro" id="IPR047296">
    <property type="entry name" value="GIY-YIG_UvrC_Cho"/>
</dbReference>
<keyword evidence="6" id="KW-0742">SOS response</keyword>
<organism evidence="10 11">
    <name type="scientific">Phycisphaera mikurensis (strain NBRC 102666 / KCTC 22515 / FYK2301M01)</name>
    <dbReference type="NCBI Taxonomy" id="1142394"/>
    <lineage>
        <taxon>Bacteria</taxon>
        <taxon>Pseudomonadati</taxon>
        <taxon>Planctomycetota</taxon>
        <taxon>Phycisphaerae</taxon>
        <taxon>Phycisphaerales</taxon>
        <taxon>Phycisphaeraceae</taxon>
        <taxon>Phycisphaera</taxon>
    </lineage>
</organism>
<dbReference type="SUPFAM" id="SSF82771">
    <property type="entry name" value="GIY-YIG endonuclease"/>
    <property type="match status" value="1"/>
</dbReference>
<dbReference type="AlphaFoldDB" id="I0IIR2"/>
<dbReference type="SUPFAM" id="SSF46600">
    <property type="entry name" value="C-terminal UvrC-binding domain of UvrB"/>
    <property type="match status" value="1"/>
</dbReference>
<dbReference type="InterPro" id="IPR001162">
    <property type="entry name" value="UvrC_RNase_H_dom"/>
</dbReference>
<evidence type="ECO:0000313" key="10">
    <source>
        <dbReference type="EMBL" id="BAM05150.1"/>
    </source>
</evidence>
<keyword evidence="5" id="KW-0234">DNA repair</keyword>
<dbReference type="SMART" id="SM00465">
    <property type="entry name" value="GIYc"/>
    <property type="match status" value="1"/>
</dbReference>
<dbReference type="GO" id="GO:0009432">
    <property type="term" value="P:SOS response"/>
    <property type="evidence" value="ECO:0007669"/>
    <property type="project" value="UniProtKB-KW"/>
</dbReference>
<dbReference type="InterPro" id="IPR000305">
    <property type="entry name" value="GIY-YIG_endonuc"/>
</dbReference>